<name>A0ABY7DJ60_MYAAR</name>
<keyword evidence="2" id="KW-0812">Transmembrane</keyword>
<feature type="transmembrane region" description="Helical" evidence="2">
    <location>
        <begin position="427"/>
        <end position="446"/>
    </location>
</feature>
<gene>
    <name evidence="3" type="ORF">MAR_030377</name>
</gene>
<feature type="transmembrane region" description="Helical" evidence="2">
    <location>
        <begin position="164"/>
        <end position="184"/>
    </location>
</feature>
<proteinExistence type="predicted"/>
<reference evidence="3" key="1">
    <citation type="submission" date="2022-11" db="EMBL/GenBank/DDBJ databases">
        <title>Centuries of genome instability and evolution in soft-shell clam transmissible cancer (bioRxiv).</title>
        <authorList>
            <person name="Hart S.F.M."/>
            <person name="Yonemitsu M.A."/>
            <person name="Giersch R.M."/>
            <person name="Beal B.F."/>
            <person name="Arriagada G."/>
            <person name="Davis B.W."/>
            <person name="Ostrander E.A."/>
            <person name="Goff S.P."/>
            <person name="Metzger M.J."/>
        </authorList>
    </citation>
    <scope>NUCLEOTIDE SEQUENCE</scope>
    <source>
        <strain evidence="3">MELC-2E11</strain>
        <tissue evidence="3">Siphon/mantle</tissue>
    </source>
</reference>
<dbReference type="InterPro" id="IPR004156">
    <property type="entry name" value="OATP"/>
</dbReference>
<protein>
    <submittedName>
        <fullName evidence="3">SO1A6-like protein</fullName>
    </submittedName>
</protein>
<keyword evidence="1" id="KW-1015">Disulfide bond</keyword>
<sequence>TVACVTSSWPLAIELGAIDEVLFRVLIFRLKHDPVQLHAPLVSLGADGDIALPVHHRKPPAHVPRVLYHVPSISVVPICTRLKGAEQVIVKSHVDVIRRPVVRVINVFDQQDDLLVVVLRLYIQRKRYAFVAQFVIDTSLWSLTVSQISNMEKAFGLTSSESGWLLTVWEIGYVICTVFVSYLARRLHLARSIGVATIICGLSAFVFALPHFVAFSYDEVIESIQTENTTLHTAPNRKIHETLCTVSTNDSSTDGWTPVDNTTSAPLKKAASGSSKMMAYVLFNIGMILQGAGKAPCYPYSSQYIDDNVDQQKTGFYFGIISGIAVFGLALGYGMGSLSSNMFVTLKATVLSKTDSRYIGAWWLGFFIIGLATTAVSVPMFFFPRHLNGQPPLRHDQEENRKRKQPSVRGELKHVVQALSAIFRRPVYILTLMSSVLQILSLAIFLGFEPKYMETQFLVPAWKANIIVGVVSILSFSIGSLVGGTVTRRWKMTPATHLGAMVVMYLLVTSFLTIATFLGCGSQSVTDPLHNQT</sequence>
<evidence type="ECO:0000256" key="2">
    <source>
        <dbReference type="SAM" id="Phobius"/>
    </source>
</evidence>
<feature type="transmembrane region" description="Helical" evidence="2">
    <location>
        <begin position="361"/>
        <end position="383"/>
    </location>
</feature>
<dbReference type="Proteomes" id="UP001164746">
    <property type="component" value="Chromosome 2"/>
</dbReference>
<keyword evidence="2" id="KW-0472">Membrane</keyword>
<feature type="transmembrane region" description="Helical" evidence="2">
    <location>
        <begin position="277"/>
        <end position="295"/>
    </location>
</feature>
<organism evidence="3 4">
    <name type="scientific">Mya arenaria</name>
    <name type="common">Soft-shell clam</name>
    <dbReference type="NCBI Taxonomy" id="6604"/>
    <lineage>
        <taxon>Eukaryota</taxon>
        <taxon>Metazoa</taxon>
        <taxon>Spiralia</taxon>
        <taxon>Lophotrochozoa</taxon>
        <taxon>Mollusca</taxon>
        <taxon>Bivalvia</taxon>
        <taxon>Autobranchia</taxon>
        <taxon>Heteroconchia</taxon>
        <taxon>Euheterodonta</taxon>
        <taxon>Imparidentia</taxon>
        <taxon>Neoheterodontei</taxon>
        <taxon>Myida</taxon>
        <taxon>Myoidea</taxon>
        <taxon>Myidae</taxon>
        <taxon>Mya</taxon>
    </lineage>
</organism>
<dbReference type="InterPro" id="IPR036259">
    <property type="entry name" value="MFS_trans_sf"/>
</dbReference>
<evidence type="ECO:0000256" key="1">
    <source>
        <dbReference type="ARBA" id="ARBA00023157"/>
    </source>
</evidence>
<evidence type="ECO:0000313" key="4">
    <source>
        <dbReference type="Proteomes" id="UP001164746"/>
    </source>
</evidence>
<accession>A0ABY7DJ60</accession>
<feature type="transmembrane region" description="Helical" evidence="2">
    <location>
        <begin position="193"/>
        <end position="213"/>
    </location>
</feature>
<dbReference type="Pfam" id="PF03137">
    <property type="entry name" value="OATP"/>
    <property type="match status" value="1"/>
</dbReference>
<feature type="transmembrane region" description="Helical" evidence="2">
    <location>
        <begin position="466"/>
        <end position="486"/>
    </location>
</feature>
<feature type="non-terminal residue" evidence="3">
    <location>
        <position position="1"/>
    </location>
</feature>
<dbReference type="SUPFAM" id="SSF103473">
    <property type="entry name" value="MFS general substrate transporter"/>
    <property type="match status" value="1"/>
</dbReference>
<dbReference type="PANTHER" id="PTHR11388">
    <property type="entry name" value="ORGANIC ANION TRANSPORTER"/>
    <property type="match status" value="1"/>
</dbReference>
<dbReference type="Gene3D" id="1.20.1250.20">
    <property type="entry name" value="MFS general substrate transporter like domains"/>
    <property type="match status" value="1"/>
</dbReference>
<keyword evidence="2" id="KW-1133">Transmembrane helix</keyword>
<evidence type="ECO:0000313" key="3">
    <source>
        <dbReference type="EMBL" id="WAQ97687.1"/>
    </source>
</evidence>
<dbReference type="EMBL" id="CP111013">
    <property type="protein sequence ID" value="WAQ97687.1"/>
    <property type="molecule type" value="Genomic_DNA"/>
</dbReference>
<keyword evidence="4" id="KW-1185">Reference proteome</keyword>
<feature type="transmembrane region" description="Helical" evidence="2">
    <location>
        <begin position="498"/>
        <end position="519"/>
    </location>
</feature>
<dbReference type="PANTHER" id="PTHR11388:SF76">
    <property type="entry name" value="SOLUTE CARRIER ORGANIC ANION TRANSPORTER FAMILY MEMBER"/>
    <property type="match status" value="1"/>
</dbReference>
<feature type="transmembrane region" description="Helical" evidence="2">
    <location>
        <begin position="316"/>
        <end position="336"/>
    </location>
</feature>
<feature type="transmembrane region" description="Helical" evidence="2">
    <location>
        <begin position="128"/>
        <end position="144"/>
    </location>
</feature>